<dbReference type="InterPro" id="IPR032518">
    <property type="entry name" value="HepII_N"/>
</dbReference>
<feature type="domain" description="Heparinase II N-terminal" evidence="5">
    <location>
        <begin position="539"/>
        <end position="696"/>
    </location>
</feature>
<name>A0A6C0TY91_9GAMM</name>
<dbReference type="InterPro" id="IPR008929">
    <property type="entry name" value="Chondroitin_lyas"/>
</dbReference>
<dbReference type="KEGG" id="kim:G3T16_04365"/>
<dbReference type="GO" id="GO:0030313">
    <property type="term" value="C:cell envelope"/>
    <property type="evidence" value="ECO:0007669"/>
    <property type="project" value="UniProtKB-SubCell"/>
</dbReference>
<dbReference type="RefSeq" id="WP_163493986.1">
    <property type="nucleotide sequence ID" value="NZ_CP048711.1"/>
</dbReference>
<evidence type="ECO:0000259" key="5">
    <source>
        <dbReference type="Pfam" id="PF16332"/>
    </source>
</evidence>
<dbReference type="InterPro" id="IPR006976">
    <property type="entry name" value="VanZ-like"/>
</dbReference>
<dbReference type="PANTHER" id="PTHR28008:SF1">
    <property type="entry name" value="DOMAIN PROTEIN, PUTATIVE (AFU_ORTHOLOGUE AFUA_3G10980)-RELATED"/>
    <property type="match status" value="1"/>
</dbReference>
<feature type="transmembrane region" description="Helical" evidence="2">
    <location>
        <begin position="314"/>
        <end position="333"/>
    </location>
</feature>
<dbReference type="InterPro" id="IPR012480">
    <property type="entry name" value="Hepar_II_III_C"/>
</dbReference>
<evidence type="ECO:0000313" key="6">
    <source>
        <dbReference type="EMBL" id="QIB64736.1"/>
    </source>
</evidence>
<dbReference type="Gene3D" id="1.50.10.100">
    <property type="entry name" value="Chondroitin AC/alginate lyase"/>
    <property type="match status" value="1"/>
</dbReference>
<comment type="subcellular location">
    <subcellularLocation>
        <location evidence="1">Cell envelope</location>
    </subcellularLocation>
</comment>
<evidence type="ECO:0000256" key="1">
    <source>
        <dbReference type="ARBA" id="ARBA00004196"/>
    </source>
</evidence>
<keyword evidence="2" id="KW-1133">Transmembrane helix</keyword>
<dbReference type="Proteomes" id="UP000477680">
    <property type="component" value="Chromosome"/>
</dbReference>
<organism evidence="6 7">
    <name type="scientific">Kineobactrum salinum</name>
    <dbReference type="NCBI Taxonomy" id="2708301"/>
    <lineage>
        <taxon>Bacteria</taxon>
        <taxon>Pseudomonadati</taxon>
        <taxon>Pseudomonadota</taxon>
        <taxon>Gammaproteobacteria</taxon>
        <taxon>Cellvibrionales</taxon>
        <taxon>Halieaceae</taxon>
        <taxon>Kineobactrum</taxon>
    </lineage>
</organism>
<feature type="transmembrane region" description="Helical" evidence="2">
    <location>
        <begin position="275"/>
        <end position="294"/>
    </location>
</feature>
<feature type="transmembrane region" description="Helical" evidence="2">
    <location>
        <begin position="200"/>
        <end position="218"/>
    </location>
</feature>
<feature type="transmembrane region" description="Helical" evidence="2">
    <location>
        <begin position="345"/>
        <end position="362"/>
    </location>
</feature>
<dbReference type="EMBL" id="CP048711">
    <property type="protein sequence ID" value="QIB64736.1"/>
    <property type="molecule type" value="Genomic_DNA"/>
</dbReference>
<feature type="domain" description="VanZ-like" evidence="3">
    <location>
        <begin position="14"/>
        <end position="126"/>
    </location>
</feature>
<feature type="transmembrane region" description="Helical" evidence="2">
    <location>
        <begin position="117"/>
        <end position="138"/>
    </location>
</feature>
<dbReference type="Pfam" id="PF16332">
    <property type="entry name" value="DUF4962"/>
    <property type="match status" value="1"/>
</dbReference>
<dbReference type="GO" id="GO:0016829">
    <property type="term" value="F:lyase activity"/>
    <property type="evidence" value="ECO:0007669"/>
    <property type="project" value="InterPro"/>
</dbReference>
<evidence type="ECO:0000259" key="4">
    <source>
        <dbReference type="Pfam" id="PF07940"/>
    </source>
</evidence>
<evidence type="ECO:0000259" key="3">
    <source>
        <dbReference type="Pfam" id="PF04892"/>
    </source>
</evidence>
<dbReference type="Gene3D" id="2.70.98.70">
    <property type="match status" value="1"/>
</dbReference>
<reference evidence="6 7" key="1">
    <citation type="submission" date="2020-02" db="EMBL/GenBank/DDBJ databases">
        <title>Genome sequencing for Kineobactrum sp. M2.</title>
        <authorList>
            <person name="Park S.-J."/>
        </authorList>
    </citation>
    <scope>NUCLEOTIDE SEQUENCE [LARGE SCALE GENOMIC DNA]</scope>
    <source>
        <strain evidence="6 7">M2</strain>
    </source>
</reference>
<keyword evidence="2" id="KW-0812">Transmembrane</keyword>
<keyword evidence="2" id="KW-0472">Membrane</keyword>
<gene>
    <name evidence="6" type="ORF">G3T16_04365</name>
</gene>
<protein>
    <submittedName>
        <fullName evidence="6">DUF4962 domain-containing protein</fullName>
    </submittedName>
</protein>
<evidence type="ECO:0000256" key="2">
    <source>
        <dbReference type="SAM" id="Phobius"/>
    </source>
</evidence>
<feature type="transmembrane region" description="Helical" evidence="2">
    <location>
        <begin position="80"/>
        <end position="97"/>
    </location>
</feature>
<feature type="domain" description="Heparinase II/III-like C-terminal" evidence="4">
    <location>
        <begin position="752"/>
        <end position="865"/>
    </location>
</feature>
<sequence>MIRNRTQLALLALAYTALLVYGTWFPLSDWDWSRGGPGALLALEWPAHSPRSDVILNLIVYMPLGLLLGLLLGGAAPRRVVLATLTGAALSLLLEFGQTFLPGRTSSLADLALNTTGTVLGALAAAAMSQVPLLHGLAAQLQASLREPGLGRLGLCALVLWALSQWLPFVPSLDLGNLRAGLAPLKATLVGGEALSGVRFTSYALMLLGVGAVALATLRPARGRAGWLALAMLGVLLIKVPLLGRVLSSEALLAAICMLPLLLLLQRFPPARLRLLGLLALAAFYSHGVLQPALADTSLRSMNWVLLRGHIHSVHGLANLLETIWVFVALAFVLSPRRPRGRSFWLLQGLGLLIVVFALEWYQQYVPGRHADITDVLVALAAWAMASRWRWGDSATTTAPAAPARAARPVAGRNYRREVLLALALVSALVVAARFLAGSTDDYSPYNLPDIDSLAAPELPGFRYGHPRLPAPDQADIELIEQFNPAFWERHRRAAANGELYSRILMARVEPGAVDLARLHRDLLALQFTGRGQQQTKPLAVAYDWLHASWTDSQRRQLRQRLEQACDYQIDTIRNRLALSPYNVYLYNSPLQALMMAAVASHGDGADDRCMRFTADYWRNRVLPVWRQVMGDNGGWHEGGEYVGIGIGQAIYQLPALWRQATGEDLFQGESGIRGFLDFAIYRTRPDGTHMRLGDASFFNRSIPDLAALAIEYQHKPAYTLAQPPTRPAPTAWPWGPLSQASLHDPEAREQLPTSRFFDGIGLLIARSDWSPDASWVSFKAGDNYWSHMHLDQGAFTLFKGGALAIDSGLYGPRSQSDHHLNYSYQSIAHNLVTVTDPADTVPMPPRRAGEQPRPIANDGGQRRVGSGWGRVAPLDYLHWVQQQEDYSTVDRRLQGATRDYVWMVADLTPAYRNRRSGQGDFSARSRRVESYQRSFIYNRRHDIVVVYDRVRGTEPRFRKKWLLHSLREPQIRDSHFRIATPPDPDKSMAGGVLQGQVLLPASAAVEKIGGPGFEFFVDGVNYDQDGAVQAAIARKQDIEAGAWRLEVQPGIADELHEFLVVMTLDLQGEERDPPGITMDVEADAITLLLAGEEPLRLTIPRSLRAVEFPHP</sequence>
<evidence type="ECO:0000313" key="7">
    <source>
        <dbReference type="Proteomes" id="UP000477680"/>
    </source>
</evidence>
<feature type="transmembrane region" description="Helical" evidence="2">
    <location>
        <begin position="150"/>
        <end position="169"/>
    </location>
</feature>
<feature type="transmembrane region" description="Helical" evidence="2">
    <location>
        <begin position="54"/>
        <end position="73"/>
    </location>
</feature>
<dbReference type="PANTHER" id="PTHR28008">
    <property type="entry name" value="DOMAIN PROTEIN, PUTATIVE (AFU_ORTHOLOGUE AFUA_3G10980)-RELATED"/>
    <property type="match status" value="1"/>
</dbReference>
<feature type="transmembrane region" description="Helical" evidence="2">
    <location>
        <begin position="225"/>
        <end position="244"/>
    </location>
</feature>
<dbReference type="AlphaFoldDB" id="A0A6C0TY91"/>
<accession>A0A6C0TY91</accession>
<feature type="transmembrane region" description="Helical" evidence="2">
    <location>
        <begin position="250"/>
        <end position="268"/>
    </location>
</feature>
<dbReference type="Pfam" id="PF07940">
    <property type="entry name" value="Hepar_II_III_C"/>
    <property type="match status" value="1"/>
</dbReference>
<proteinExistence type="predicted"/>
<dbReference type="Pfam" id="PF04892">
    <property type="entry name" value="VanZ"/>
    <property type="match status" value="1"/>
</dbReference>
<keyword evidence="7" id="KW-1185">Reference proteome</keyword>